<gene>
    <name evidence="1" type="ORF">PV662_15850</name>
</gene>
<reference evidence="1 2" key="1">
    <citation type="journal article" date="2023" name="Microb. Genom.">
        <title>Mesoterricola silvestris gen. nov., sp. nov., Mesoterricola sediminis sp. nov., Geothrix oryzae sp. nov., Geothrix edaphica sp. nov., Geothrix rubra sp. nov., and Geothrix limicola sp. nov., six novel members of Acidobacteriota isolated from soils.</title>
        <authorList>
            <person name="Weisberg A.J."/>
            <person name="Pearce E."/>
            <person name="Kramer C.G."/>
            <person name="Chang J.H."/>
            <person name="Clarke C.R."/>
        </authorList>
    </citation>
    <scope>NUCLEOTIDE SEQUENCE [LARGE SCALE GENOMIC DNA]</scope>
    <source>
        <strain evidence="1 2">ID09-01A</strain>
    </source>
</reference>
<name>A0ABU4NHT3_9ACTN</name>
<dbReference type="Proteomes" id="UP001271274">
    <property type="component" value="Unassembled WGS sequence"/>
</dbReference>
<sequence>MRELEWITARRSEPGTLADELAEQLQEVRDERVLNLPADAFSGGGDGPGSDAPG</sequence>
<keyword evidence="2" id="KW-1185">Reference proteome</keyword>
<dbReference type="EMBL" id="JARAYU010000004">
    <property type="protein sequence ID" value="MDX3701209.1"/>
    <property type="molecule type" value="Genomic_DNA"/>
</dbReference>
<accession>A0ABU4NHT3</accession>
<evidence type="ECO:0008006" key="3">
    <source>
        <dbReference type="Google" id="ProtNLM"/>
    </source>
</evidence>
<organism evidence="1 2">
    <name type="scientific">Streptomyces europaeiscabiei</name>
    <dbReference type="NCBI Taxonomy" id="146819"/>
    <lineage>
        <taxon>Bacteria</taxon>
        <taxon>Bacillati</taxon>
        <taxon>Actinomycetota</taxon>
        <taxon>Actinomycetes</taxon>
        <taxon>Kitasatosporales</taxon>
        <taxon>Streptomycetaceae</taxon>
        <taxon>Streptomyces</taxon>
    </lineage>
</organism>
<dbReference type="RefSeq" id="WP_159014885.1">
    <property type="nucleotide sequence ID" value="NZ_JARAUR010000001.1"/>
</dbReference>
<evidence type="ECO:0000313" key="1">
    <source>
        <dbReference type="EMBL" id="MDX3701209.1"/>
    </source>
</evidence>
<comment type="caution">
    <text evidence="1">The sequence shown here is derived from an EMBL/GenBank/DDBJ whole genome shotgun (WGS) entry which is preliminary data.</text>
</comment>
<evidence type="ECO:0000313" key="2">
    <source>
        <dbReference type="Proteomes" id="UP001271274"/>
    </source>
</evidence>
<protein>
    <recommendedName>
        <fullName evidence="3">Transposase</fullName>
    </recommendedName>
</protein>
<proteinExistence type="predicted"/>